<accession>D7NGF4</accession>
<dbReference type="Proteomes" id="UP000003805">
    <property type="component" value="Unassembled WGS sequence"/>
</dbReference>
<keyword evidence="2" id="KW-1185">Reference proteome</keyword>
<evidence type="ECO:0000313" key="2">
    <source>
        <dbReference type="Proteomes" id="UP000003805"/>
    </source>
</evidence>
<name>D7NGF4_9BACT</name>
<evidence type="ECO:0000313" key="1">
    <source>
        <dbReference type="EMBL" id="EFI47368.1"/>
    </source>
</evidence>
<dbReference type="HOGENOM" id="CLU_1395234_0_0_10"/>
<sequence>MYVVKYTGVFGFIKPWTAVRDSLTYSQQFLTPSIIEGIEKKLFPELLNEVGIHYIMRHKLCYDAIDLQMEKTQARGWENKTKEKRMVRNQSILNRGVMLNPVLYLCFPDKTLAQRASLQHVCLCRNEDILFPMPELLELSEKQFAELSGFELRFGKSNESFLVGFNRFDNNSPMYGWLEISGKPVFSL</sequence>
<dbReference type="eggNOG" id="ENOG5030ZBZ">
    <property type="taxonomic scope" value="Bacteria"/>
</dbReference>
<organism evidence="1 2">
    <name type="scientific">Segatella oris C735</name>
    <dbReference type="NCBI Taxonomy" id="563008"/>
    <lineage>
        <taxon>Bacteria</taxon>
        <taxon>Pseudomonadati</taxon>
        <taxon>Bacteroidota</taxon>
        <taxon>Bacteroidia</taxon>
        <taxon>Bacteroidales</taxon>
        <taxon>Prevotellaceae</taxon>
        <taxon>Segatella</taxon>
    </lineage>
</organism>
<reference evidence="1 2" key="1">
    <citation type="submission" date="2010-02" db="EMBL/GenBank/DDBJ databases">
        <title>The Genome Sequence of Prevotella oris strain C735.</title>
        <authorList>
            <consortium name="The Broad Institute Genome Sequencing Platform"/>
            <person name="Ward D."/>
            <person name="Feldgarden M."/>
            <person name="Earl A."/>
            <person name="Young S.K."/>
            <person name="Zeng Q."/>
            <person name="Koehrsen M."/>
            <person name="Alvarado L."/>
            <person name="Berlin A."/>
            <person name="Bochicchio J."/>
            <person name="Borenstein D."/>
            <person name="Chapman S.B."/>
            <person name="Chen Z."/>
            <person name="Engels R."/>
            <person name="Freedman E."/>
            <person name="Gellesch M."/>
            <person name="Goldberg J."/>
            <person name="Griggs A."/>
            <person name="Gujja S."/>
            <person name="Heilman E."/>
            <person name="Heiman D."/>
            <person name="Hepburn T."/>
            <person name="Howarth C."/>
            <person name="Jen D."/>
            <person name="Larson L."/>
            <person name="Mehta T."/>
            <person name="Park D."/>
            <person name="Pearson M."/>
            <person name="Roberts A."/>
            <person name="Saif S."/>
            <person name="Shea T."/>
            <person name="Shenoy N."/>
            <person name="Sisk P."/>
            <person name="Stolte C."/>
            <person name="Sykes S."/>
            <person name="Thomson T."/>
            <person name="Walk T."/>
            <person name="White J."/>
            <person name="Yandava C."/>
            <person name="Sibley C.D."/>
            <person name="Field T.R."/>
            <person name="Grinwis M."/>
            <person name="Eshaghurshan C.S."/>
            <person name="Surette M.G."/>
            <person name="Haas B."/>
            <person name="Nusbaum C."/>
            <person name="Birren B."/>
        </authorList>
    </citation>
    <scope>NUCLEOTIDE SEQUENCE [LARGE SCALE GENOMIC DNA]</scope>
    <source>
        <strain evidence="1 2">C735</strain>
    </source>
</reference>
<dbReference type="EMBL" id="GL349582">
    <property type="protein sequence ID" value="EFI47368.1"/>
    <property type="molecule type" value="Genomic_DNA"/>
</dbReference>
<gene>
    <name evidence="1" type="ORF">HMPREF0665_02670</name>
</gene>
<protein>
    <submittedName>
        <fullName evidence="1">Uncharacterized protein</fullName>
    </submittedName>
</protein>
<proteinExistence type="predicted"/>
<dbReference type="AlphaFoldDB" id="D7NGF4"/>
<dbReference type="RefSeq" id="WP_004378891.1">
    <property type="nucleotide sequence ID" value="NZ_GL349582.1"/>
</dbReference>